<accession>A0A1R0ZFM3</accession>
<feature type="domain" description="Copper amine oxidase-like N-terminal" evidence="2">
    <location>
        <begin position="88"/>
        <end position="190"/>
    </location>
</feature>
<keyword evidence="1" id="KW-0812">Transmembrane</keyword>
<evidence type="ECO:0000259" key="2">
    <source>
        <dbReference type="Pfam" id="PF07833"/>
    </source>
</evidence>
<dbReference type="EMBL" id="MPTW01000007">
    <property type="protein sequence ID" value="OME69195.1"/>
    <property type="molecule type" value="Genomic_DNA"/>
</dbReference>
<dbReference type="Pfam" id="PF07833">
    <property type="entry name" value="Cu_amine_oxidN1"/>
    <property type="match status" value="1"/>
</dbReference>
<comment type="caution">
    <text evidence="3">The sequence shown here is derived from an EMBL/GenBank/DDBJ whole genome shotgun (WGS) entry which is preliminary data.</text>
</comment>
<dbReference type="OrthoDB" id="38457at2"/>
<dbReference type="Proteomes" id="UP000187425">
    <property type="component" value="Unassembled WGS sequence"/>
</dbReference>
<sequence>MTASKFFVTIDKIRLSYFITKGLQDTYLDSTTINSKMRVDGNKMNLWGRYLLKRLSVLAMICVLIFSVGLIPAPASAASKGSHIFVDGVPLNSRSVSKNGVSFVPFRELFEKLKMSIDYNAKLKQVTGTKGDLKITFTIGSKTAYVNGQKKMLQAAPFAQNGTTLIPVRIVGEATGNAVYYSAAADVIQINSPSFKGASYTIDGIPILFNANGTVLFGPNALKDMNSQKEIAEIDAIKDFTANAPKIRIVGVPPTQEQSKDPGYKGYPDYFDANYVTAAGNKETLPPLMSKGWISLSMLSEIEKIINLGNSDSNTLSIGKYAEMGLVRYDIIVTDEYKKAKTGQFTLSDIRVKKYKGTMYLNIEDLQTVGLIEPN</sequence>
<keyword evidence="1" id="KW-1133">Transmembrane helix</keyword>
<protein>
    <recommendedName>
        <fullName evidence="2">Copper amine oxidase-like N-terminal domain-containing protein</fullName>
    </recommendedName>
</protein>
<gene>
    <name evidence="3" type="ORF">BSK65_14340</name>
</gene>
<dbReference type="Gene3D" id="3.30.457.10">
    <property type="entry name" value="Copper amine oxidase-like, N-terminal domain"/>
    <property type="match status" value="1"/>
</dbReference>
<dbReference type="InterPro" id="IPR012854">
    <property type="entry name" value="Cu_amine_oxidase-like_N"/>
</dbReference>
<name>A0A1R0ZFM3_9BACL</name>
<evidence type="ECO:0000313" key="3">
    <source>
        <dbReference type="EMBL" id="OME69195.1"/>
    </source>
</evidence>
<dbReference type="InterPro" id="IPR036582">
    <property type="entry name" value="Mao_N_sf"/>
</dbReference>
<proteinExistence type="predicted"/>
<evidence type="ECO:0000256" key="1">
    <source>
        <dbReference type="SAM" id="Phobius"/>
    </source>
</evidence>
<evidence type="ECO:0000313" key="4">
    <source>
        <dbReference type="Proteomes" id="UP000187425"/>
    </source>
</evidence>
<keyword evidence="1" id="KW-0472">Membrane</keyword>
<organism evidence="3 4">
    <name type="scientific">Paenibacillus odorifer</name>
    <dbReference type="NCBI Taxonomy" id="189426"/>
    <lineage>
        <taxon>Bacteria</taxon>
        <taxon>Bacillati</taxon>
        <taxon>Bacillota</taxon>
        <taxon>Bacilli</taxon>
        <taxon>Bacillales</taxon>
        <taxon>Paenibacillaceae</taxon>
        <taxon>Paenibacillus</taxon>
    </lineage>
</organism>
<dbReference type="AlphaFoldDB" id="A0A1R0ZFM3"/>
<feature type="transmembrane region" description="Helical" evidence="1">
    <location>
        <begin position="55"/>
        <end position="75"/>
    </location>
</feature>
<reference evidence="3 4" key="1">
    <citation type="submission" date="2016-11" db="EMBL/GenBank/DDBJ databases">
        <title>Paenibacillus species isolates.</title>
        <authorList>
            <person name="Beno S.M."/>
        </authorList>
    </citation>
    <scope>NUCLEOTIDE SEQUENCE [LARGE SCALE GENOMIC DNA]</scope>
    <source>
        <strain evidence="3 4">FSL H7-0443</strain>
    </source>
</reference>
<dbReference type="SUPFAM" id="SSF55383">
    <property type="entry name" value="Copper amine oxidase, domain N"/>
    <property type="match status" value="1"/>
</dbReference>